<comment type="subcellular location">
    <subcellularLocation>
        <location evidence="1">Membrane</location>
        <topology evidence="1">Single-pass type I membrane protein</topology>
    </subcellularLocation>
</comment>
<dbReference type="OMA" id="CSQAGIG"/>
<evidence type="ECO:0000256" key="12">
    <source>
        <dbReference type="ARBA" id="ARBA00023180"/>
    </source>
</evidence>
<dbReference type="PROSITE" id="PS01187">
    <property type="entry name" value="EGF_CA"/>
    <property type="match status" value="1"/>
</dbReference>
<dbReference type="Gene3D" id="2.10.25.10">
    <property type="entry name" value="Laminin"/>
    <property type="match status" value="1"/>
</dbReference>
<dbReference type="InterPro" id="IPR045274">
    <property type="entry name" value="WAK-like"/>
</dbReference>
<keyword evidence="8" id="KW-0067">ATP-binding</keyword>
<dbReference type="InterPro" id="IPR000719">
    <property type="entry name" value="Prot_kinase_dom"/>
</dbReference>
<dbReference type="PANTHER" id="PTHR27005">
    <property type="entry name" value="WALL-ASSOCIATED RECEPTOR KINASE-LIKE 21"/>
    <property type="match status" value="1"/>
</dbReference>
<evidence type="ECO:0000256" key="15">
    <source>
        <dbReference type="SAM" id="Phobius"/>
    </source>
</evidence>
<keyword evidence="7" id="KW-0418">Kinase</keyword>
<dbReference type="eggNOG" id="ENOG502RMXX">
    <property type="taxonomic scope" value="Eukaryota"/>
</dbReference>
<evidence type="ECO:0000313" key="18">
    <source>
        <dbReference type="EMBL" id="KFK29692.1"/>
    </source>
</evidence>
<keyword evidence="4 15" id="KW-0812">Transmembrane</keyword>
<sequence length="728" mass="81091">MSYTNTNCFSLFLILFTLLLFLVLYSADLAVSISCKNECGGIAIRFPFGIGNGCYLDMYYEIECRKTTTSRKLVPFLSAIGKEVVSISFYFEGRSFTSGSFGQIRVRTPITSAGCSIDGKDPRLIMNLTGSPFFVETVNYLVAVGCNSKVSLTNIKPSMVGCEVNCNASKESNGNSVPFLDKTGCSSNALSYSNNICTENKPEETRCNGDGCCQVSLPYEPQQVIGIKIESNDGDLTRRREHCRVAFLTDDVYTLSNASKPEELFAKGYSTVSLGWVIQTNNKSFLDSLPCIKNNEYNNASYSVQRETKCICDEVNISKISYANCGCNSGYKGNAYIVGGCADIDECKNEPKYCNDGDTCVNTLGDFHCVRDKTKAILIGIGAGFGVIVIVAGVWWLRKFVIKRRMTKRKKKFFKRNGGLLLQQELNTSEGNVEKTKMFSSKELEKATENFSEKRVLGQGGEGTVYKGMLVDGRTVAVKKSKVIDEDKLQEFINEVVILSQINHRHIVKLLGCCLETEVPILVYESAFLSSFFCKLSNLPQRYQVNKHIARREISSKGTVGYVDPEYYRSSQYTEKSDVYSFGVVLAELITANKPVITVPNTQEVISLVEHFRVAMKKKRLIDIIDVRIRGDCNPEQVMAVANLAMKCLSSKGKNRPNMREVFTELERICTSPNDSHVQIQDEDEDEDEEEVMKIINRGDSWSIGVTAPVVASSSCSDVEPLFPRLTW</sequence>
<evidence type="ECO:0000259" key="17">
    <source>
        <dbReference type="PROSITE" id="PS50011"/>
    </source>
</evidence>
<evidence type="ECO:0000256" key="4">
    <source>
        <dbReference type="ARBA" id="ARBA00022692"/>
    </source>
</evidence>
<evidence type="ECO:0000256" key="13">
    <source>
        <dbReference type="ARBA" id="ARBA00047558"/>
    </source>
</evidence>
<dbReference type="EMBL" id="CM002875">
    <property type="protein sequence ID" value="KFK29692.1"/>
    <property type="molecule type" value="Genomic_DNA"/>
</dbReference>
<dbReference type="SUPFAM" id="SSF56112">
    <property type="entry name" value="Protein kinase-like (PK-like)"/>
    <property type="match status" value="1"/>
</dbReference>
<keyword evidence="12" id="KW-0325">Glycoprotein</keyword>
<dbReference type="InterPro" id="IPR013695">
    <property type="entry name" value="WAK"/>
</dbReference>
<evidence type="ECO:0000256" key="8">
    <source>
        <dbReference type="ARBA" id="ARBA00022840"/>
    </source>
</evidence>
<evidence type="ECO:0000256" key="10">
    <source>
        <dbReference type="ARBA" id="ARBA00023136"/>
    </source>
</evidence>
<keyword evidence="5 16" id="KW-0732">Signal</keyword>
<dbReference type="PANTHER" id="PTHR27005:SF297">
    <property type="entry name" value="WALL-ASSOCIATED RECEPTOR KINASE-LIKE 17-RELATED"/>
    <property type="match status" value="1"/>
</dbReference>
<keyword evidence="19" id="KW-1185">Reference proteome</keyword>
<dbReference type="InterPro" id="IPR011009">
    <property type="entry name" value="Kinase-like_dom_sf"/>
</dbReference>
<dbReference type="InterPro" id="IPR001245">
    <property type="entry name" value="Ser-Thr/Tyr_kinase_cat_dom"/>
</dbReference>
<dbReference type="CDD" id="cd00054">
    <property type="entry name" value="EGF_CA"/>
    <property type="match status" value="1"/>
</dbReference>
<evidence type="ECO:0000256" key="5">
    <source>
        <dbReference type="ARBA" id="ARBA00022729"/>
    </source>
</evidence>
<evidence type="ECO:0000256" key="9">
    <source>
        <dbReference type="ARBA" id="ARBA00022989"/>
    </source>
</evidence>
<protein>
    <recommendedName>
        <fullName evidence="17">Protein kinase domain-containing protein</fullName>
    </recommendedName>
</protein>
<evidence type="ECO:0000256" key="14">
    <source>
        <dbReference type="ARBA" id="ARBA00047951"/>
    </source>
</evidence>
<evidence type="ECO:0000313" key="19">
    <source>
        <dbReference type="Proteomes" id="UP000029120"/>
    </source>
</evidence>
<proteinExistence type="predicted"/>
<keyword evidence="2" id="KW-0723">Serine/threonine-protein kinase</keyword>
<evidence type="ECO:0000256" key="2">
    <source>
        <dbReference type="ARBA" id="ARBA00022527"/>
    </source>
</evidence>
<keyword evidence="10 15" id="KW-0472">Membrane</keyword>
<evidence type="ECO:0000256" key="1">
    <source>
        <dbReference type="ARBA" id="ARBA00004479"/>
    </source>
</evidence>
<dbReference type="Pfam" id="PF07714">
    <property type="entry name" value="PK_Tyr_Ser-Thr"/>
    <property type="match status" value="2"/>
</dbReference>
<keyword evidence="11" id="KW-1015">Disulfide bond</keyword>
<organism evidence="18 19">
    <name type="scientific">Arabis alpina</name>
    <name type="common">Alpine rock-cress</name>
    <dbReference type="NCBI Taxonomy" id="50452"/>
    <lineage>
        <taxon>Eukaryota</taxon>
        <taxon>Viridiplantae</taxon>
        <taxon>Streptophyta</taxon>
        <taxon>Embryophyta</taxon>
        <taxon>Tracheophyta</taxon>
        <taxon>Spermatophyta</taxon>
        <taxon>Magnoliopsida</taxon>
        <taxon>eudicotyledons</taxon>
        <taxon>Gunneridae</taxon>
        <taxon>Pentapetalae</taxon>
        <taxon>rosids</taxon>
        <taxon>malvids</taxon>
        <taxon>Brassicales</taxon>
        <taxon>Brassicaceae</taxon>
        <taxon>Arabideae</taxon>
        <taxon>Arabis</taxon>
    </lineage>
</organism>
<evidence type="ECO:0000256" key="11">
    <source>
        <dbReference type="ARBA" id="ARBA00023157"/>
    </source>
</evidence>
<dbReference type="GO" id="GO:0004674">
    <property type="term" value="F:protein serine/threonine kinase activity"/>
    <property type="evidence" value="ECO:0007669"/>
    <property type="project" value="UniProtKB-KW"/>
</dbReference>
<comment type="catalytic activity">
    <reaction evidence="13">
        <text>L-seryl-[protein] + ATP = O-phospho-L-seryl-[protein] + ADP + H(+)</text>
        <dbReference type="Rhea" id="RHEA:17989"/>
        <dbReference type="Rhea" id="RHEA-COMP:9863"/>
        <dbReference type="Rhea" id="RHEA-COMP:11604"/>
        <dbReference type="ChEBI" id="CHEBI:15378"/>
        <dbReference type="ChEBI" id="CHEBI:29999"/>
        <dbReference type="ChEBI" id="CHEBI:30616"/>
        <dbReference type="ChEBI" id="CHEBI:83421"/>
        <dbReference type="ChEBI" id="CHEBI:456216"/>
    </reaction>
</comment>
<dbReference type="InterPro" id="IPR018097">
    <property type="entry name" value="EGF_Ca-bd_CS"/>
</dbReference>
<dbReference type="Gramene" id="KFK29692">
    <property type="protein sequence ID" value="KFK29692"/>
    <property type="gene ID" value="AALP_AA7G166300"/>
</dbReference>
<name>A0A087GIJ0_ARAAL</name>
<keyword evidence="3" id="KW-0808">Transferase</keyword>
<gene>
    <name evidence="18" type="ordered locus">AALP_Aa7g166300</name>
</gene>
<dbReference type="GO" id="GO:0005509">
    <property type="term" value="F:calcium ion binding"/>
    <property type="evidence" value="ECO:0007669"/>
    <property type="project" value="InterPro"/>
</dbReference>
<dbReference type="AlphaFoldDB" id="A0A087GIJ0"/>
<dbReference type="FunFam" id="3.30.200.20:FF:000043">
    <property type="entry name" value="Wall-associated receptor kinase 2"/>
    <property type="match status" value="1"/>
</dbReference>
<feature type="signal peptide" evidence="16">
    <location>
        <begin position="1"/>
        <end position="27"/>
    </location>
</feature>
<dbReference type="GO" id="GO:0007166">
    <property type="term" value="P:cell surface receptor signaling pathway"/>
    <property type="evidence" value="ECO:0007669"/>
    <property type="project" value="InterPro"/>
</dbReference>
<feature type="chain" id="PRO_5001822222" description="Protein kinase domain-containing protein" evidence="16">
    <location>
        <begin position="28"/>
        <end position="728"/>
    </location>
</feature>
<dbReference type="GO" id="GO:0005886">
    <property type="term" value="C:plasma membrane"/>
    <property type="evidence" value="ECO:0007669"/>
    <property type="project" value="TreeGrafter"/>
</dbReference>
<evidence type="ECO:0000256" key="6">
    <source>
        <dbReference type="ARBA" id="ARBA00022741"/>
    </source>
</evidence>
<dbReference type="OrthoDB" id="4062651at2759"/>
<dbReference type="Pfam" id="PF08488">
    <property type="entry name" value="WAK"/>
    <property type="match status" value="1"/>
</dbReference>
<comment type="catalytic activity">
    <reaction evidence="14">
        <text>L-threonyl-[protein] + ATP = O-phospho-L-threonyl-[protein] + ADP + H(+)</text>
        <dbReference type="Rhea" id="RHEA:46608"/>
        <dbReference type="Rhea" id="RHEA-COMP:11060"/>
        <dbReference type="Rhea" id="RHEA-COMP:11605"/>
        <dbReference type="ChEBI" id="CHEBI:15378"/>
        <dbReference type="ChEBI" id="CHEBI:30013"/>
        <dbReference type="ChEBI" id="CHEBI:30616"/>
        <dbReference type="ChEBI" id="CHEBI:61977"/>
        <dbReference type="ChEBI" id="CHEBI:456216"/>
    </reaction>
</comment>
<dbReference type="PROSITE" id="PS50011">
    <property type="entry name" value="PROTEIN_KINASE_DOM"/>
    <property type="match status" value="1"/>
</dbReference>
<accession>A0A087GIJ0</accession>
<dbReference type="Gene3D" id="1.10.510.10">
    <property type="entry name" value="Transferase(Phosphotransferase) domain 1"/>
    <property type="match status" value="1"/>
</dbReference>
<keyword evidence="9 15" id="KW-1133">Transmembrane helix</keyword>
<dbReference type="Proteomes" id="UP000029120">
    <property type="component" value="Chromosome 7"/>
</dbReference>
<reference evidence="19" key="1">
    <citation type="journal article" date="2015" name="Nat. Plants">
        <title>Genome expansion of Arabis alpina linked with retrotransposition and reduced symmetric DNA methylation.</title>
        <authorList>
            <person name="Willing E.M."/>
            <person name="Rawat V."/>
            <person name="Mandakova T."/>
            <person name="Maumus F."/>
            <person name="James G.V."/>
            <person name="Nordstroem K.J."/>
            <person name="Becker C."/>
            <person name="Warthmann N."/>
            <person name="Chica C."/>
            <person name="Szarzynska B."/>
            <person name="Zytnicki M."/>
            <person name="Albani M.C."/>
            <person name="Kiefer C."/>
            <person name="Bergonzi S."/>
            <person name="Castaings L."/>
            <person name="Mateos J.L."/>
            <person name="Berns M.C."/>
            <person name="Bujdoso N."/>
            <person name="Piofczyk T."/>
            <person name="de Lorenzo L."/>
            <person name="Barrero-Sicilia C."/>
            <person name="Mateos I."/>
            <person name="Piednoel M."/>
            <person name="Hagmann J."/>
            <person name="Chen-Min-Tao R."/>
            <person name="Iglesias-Fernandez R."/>
            <person name="Schuster S.C."/>
            <person name="Alonso-Blanco C."/>
            <person name="Roudier F."/>
            <person name="Carbonero P."/>
            <person name="Paz-Ares J."/>
            <person name="Davis S.J."/>
            <person name="Pecinka A."/>
            <person name="Quesneville H."/>
            <person name="Colot V."/>
            <person name="Lysak M.A."/>
            <person name="Weigel D."/>
            <person name="Coupland G."/>
            <person name="Schneeberger K."/>
        </authorList>
    </citation>
    <scope>NUCLEOTIDE SEQUENCE [LARGE SCALE GENOMIC DNA]</scope>
    <source>
        <strain evidence="19">cv. Pajares</strain>
    </source>
</reference>
<feature type="transmembrane region" description="Helical" evidence="15">
    <location>
        <begin position="376"/>
        <end position="397"/>
    </location>
</feature>
<evidence type="ECO:0000256" key="16">
    <source>
        <dbReference type="SAM" id="SignalP"/>
    </source>
</evidence>
<dbReference type="GO" id="GO:0005524">
    <property type="term" value="F:ATP binding"/>
    <property type="evidence" value="ECO:0007669"/>
    <property type="project" value="UniProtKB-KW"/>
</dbReference>
<keyword evidence="6" id="KW-0547">Nucleotide-binding</keyword>
<dbReference type="Gene3D" id="3.30.200.20">
    <property type="entry name" value="Phosphorylase Kinase, domain 1"/>
    <property type="match status" value="1"/>
</dbReference>
<feature type="domain" description="Protein kinase" evidence="17">
    <location>
        <begin position="451"/>
        <end position="728"/>
    </location>
</feature>
<evidence type="ECO:0000256" key="7">
    <source>
        <dbReference type="ARBA" id="ARBA00022777"/>
    </source>
</evidence>
<evidence type="ECO:0000256" key="3">
    <source>
        <dbReference type="ARBA" id="ARBA00022679"/>
    </source>
</evidence>